<dbReference type="eggNOG" id="COG1073">
    <property type="taxonomic scope" value="Bacteria"/>
</dbReference>
<evidence type="ECO:0000259" key="1">
    <source>
        <dbReference type="Pfam" id="PF12146"/>
    </source>
</evidence>
<dbReference type="AlphaFoldDB" id="A0A074KTH3"/>
<name>A0A074KTH3_9BACT</name>
<protein>
    <recommendedName>
        <fullName evidence="1">Serine aminopeptidase S33 domain-containing protein</fullName>
    </recommendedName>
</protein>
<dbReference type="InterPro" id="IPR022742">
    <property type="entry name" value="Hydrolase_4"/>
</dbReference>
<evidence type="ECO:0000313" key="3">
    <source>
        <dbReference type="Proteomes" id="UP000027821"/>
    </source>
</evidence>
<dbReference type="PANTHER" id="PTHR43265">
    <property type="entry name" value="ESTERASE ESTD"/>
    <property type="match status" value="1"/>
</dbReference>
<proteinExistence type="predicted"/>
<sequence length="275" mass="31770">MVIPETGKDGRNTHYKLVDSLLQNNIAVYRYDERGVGKSGGNYINLYIFSEIRKYNDLYFCISNLRRNDVLIGKQIGVIGHSEGGLASIEAFIQGAELDFMIQWAKPVKPFEMVKYQYVSDPNLPFFETLKMEHKKKGEFIDLVNEVVQSNKNLKNQEIKKIIDQQAKLLNIKRKDYKSYISYTLFISLLKKDYEATYKNINIPVLYIIGALDELVDPISNTELLSKMGNKKIDVQVVDGLYHMLTPKKFSEHKPDIYNIDDNALSKILEWVLNI</sequence>
<comment type="caution">
    <text evidence="2">The sequence shown here is derived from an EMBL/GenBank/DDBJ whole genome shotgun (WGS) entry which is preliminary data.</text>
</comment>
<keyword evidence="3" id="KW-1185">Reference proteome</keyword>
<dbReference type="Pfam" id="PF12146">
    <property type="entry name" value="Hydrolase_4"/>
    <property type="match status" value="1"/>
</dbReference>
<dbReference type="Gene3D" id="3.40.50.1820">
    <property type="entry name" value="alpha/beta hydrolase"/>
    <property type="match status" value="1"/>
</dbReference>
<dbReference type="InterPro" id="IPR053145">
    <property type="entry name" value="AB_hydrolase_Est10"/>
</dbReference>
<gene>
    <name evidence="2" type="ORF">EL17_12995</name>
</gene>
<dbReference type="InterPro" id="IPR029058">
    <property type="entry name" value="AB_hydrolase_fold"/>
</dbReference>
<dbReference type="PANTHER" id="PTHR43265:SF1">
    <property type="entry name" value="ESTERASE ESTD"/>
    <property type="match status" value="1"/>
</dbReference>
<dbReference type="EMBL" id="JMIH01000022">
    <property type="protein sequence ID" value="KEO73261.1"/>
    <property type="molecule type" value="Genomic_DNA"/>
</dbReference>
<evidence type="ECO:0000313" key="2">
    <source>
        <dbReference type="EMBL" id="KEO73261.1"/>
    </source>
</evidence>
<dbReference type="RefSeq" id="WP_035075047.1">
    <property type="nucleotide sequence ID" value="NZ_JMIH01000022.1"/>
</dbReference>
<reference evidence="2 3" key="1">
    <citation type="submission" date="2014-04" db="EMBL/GenBank/DDBJ databases">
        <title>Characterization and application of a salt tolerant electro-active bacterium.</title>
        <authorList>
            <person name="Yang L."/>
            <person name="Wei S."/>
            <person name="Tay Q.X.M."/>
        </authorList>
    </citation>
    <scope>NUCLEOTIDE SEQUENCE [LARGE SCALE GENOMIC DNA]</scope>
    <source>
        <strain evidence="2 3">LY1</strain>
    </source>
</reference>
<dbReference type="GO" id="GO:0052689">
    <property type="term" value="F:carboxylic ester hydrolase activity"/>
    <property type="evidence" value="ECO:0007669"/>
    <property type="project" value="TreeGrafter"/>
</dbReference>
<feature type="domain" description="Serine aminopeptidase S33" evidence="1">
    <location>
        <begin position="16"/>
        <end position="245"/>
    </location>
</feature>
<organism evidence="2 3">
    <name type="scientific">Anditalea andensis</name>
    <dbReference type="NCBI Taxonomy" id="1048983"/>
    <lineage>
        <taxon>Bacteria</taxon>
        <taxon>Pseudomonadati</taxon>
        <taxon>Bacteroidota</taxon>
        <taxon>Cytophagia</taxon>
        <taxon>Cytophagales</taxon>
        <taxon>Cytophagaceae</taxon>
        <taxon>Anditalea</taxon>
    </lineage>
</organism>
<dbReference type="Proteomes" id="UP000027821">
    <property type="component" value="Unassembled WGS sequence"/>
</dbReference>
<accession>A0A074KTH3</accession>
<dbReference type="SUPFAM" id="SSF53474">
    <property type="entry name" value="alpha/beta-Hydrolases"/>
    <property type="match status" value="1"/>
</dbReference>